<keyword evidence="2" id="KW-1185">Reference proteome</keyword>
<proteinExistence type="predicted"/>
<organism evidence="1 2">
    <name type="scientific">Cylindrobasidium torrendii FP15055 ss-10</name>
    <dbReference type="NCBI Taxonomy" id="1314674"/>
    <lineage>
        <taxon>Eukaryota</taxon>
        <taxon>Fungi</taxon>
        <taxon>Dikarya</taxon>
        <taxon>Basidiomycota</taxon>
        <taxon>Agaricomycotina</taxon>
        <taxon>Agaricomycetes</taxon>
        <taxon>Agaricomycetidae</taxon>
        <taxon>Agaricales</taxon>
        <taxon>Marasmiineae</taxon>
        <taxon>Physalacriaceae</taxon>
        <taxon>Cylindrobasidium</taxon>
    </lineage>
</organism>
<gene>
    <name evidence="1" type="ORF">CYLTODRAFT_457359</name>
</gene>
<evidence type="ECO:0000313" key="2">
    <source>
        <dbReference type="Proteomes" id="UP000054007"/>
    </source>
</evidence>
<dbReference type="Proteomes" id="UP000054007">
    <property type="component" value="Unassembled WGS sequence"/>
</dbReference>
<dbReference type="EMBL" id="KN880645">
    <property type="protein sequence ID" value="KIY64267.1"/>
    <property type="molecule type" value="Genomic_DNA"/>
</dbReference>
<evidence type="ECO:0000313" key="1">
    <source>
        <dbReference type="EMBL" id="KIY64267.1"/>
    </source>
</evidence>
<name>A0A0D7B1C5_9AGAR</name>
<accession>A0A0D7B1C5</accession>
<dbReference type="AlphaFoldDB" id="A0A0D7B1C5"/>
<reference evidence="1 2" key="1">
    <citation type="journal article" date="2015" name="Fungal Genet. Biol.">
        <title>Evolution of novel wood decay mechanisms in Agaricales revealed by the genome sequences of Fistulina hepatica and Cylindrobasidium torrendii.</title>
        <authorList>
            <person name="Floudas D."/>
            <person name="Held B.W."/>
            <person name="Riley R."/>
            <person name="Nagy L.G."/>
            <person name="Koehler G."/>
            <person name="Ransdell A.S."/>
            <person name="Younus H."/>
            <person name="Chow J."/>
            <person name="Chiniquy J."/>
            <person name="Lipzen A."/>
            <person name="Tritt A."/>
            <person name="Sun H."/>
            <person name="Haridas S."/>
            <person name="LaButti K."/>
            <person name="Ohm R.A."/>
            <person name="Kues U."/>
            <person name="Blanchette R.A."/>
            <person name="Grigoriev I.V."/>
            <person name="Minto R.E."/>
            <person name="Hibbett D.S."/>
        </authorList>
    </citation>
    <scope>NUCLEOTIDE SEQUENCE [LARGE SCALE GENOMIC DNA]</scope>
    <source>
        <strain evidence="1 2">FP15055 ss-10</strain>
    </source>
</reference>
<protein>
    <submittedName>
        <fullName evidence="1">Uncharacterized protein</fullName>
    </submittedName>
</protein>
<sequence length="220" mass="25178">MPGFDTSISRTVGPRKTPFVPKPIVVKPLESTYGTNNYDINVFMTLHPVDEIDQRFRVDRICTVAIGWLKTRKQTFLDEHLGEFLSDENHFSLLRAANQFAAGVPTDVGPNSMTHPLRTELVKYIATPTPRGLFAEVCRFDEDLPPHHKLFYRPISGVPYPLRIVFLGELIKVLAALVKQCDFMSFSFERLEGFDNIPRDFADEWFTHAKICGLYPRDKC</sequence>